<evidence type="ECO:0000313" key="3">
    <source>
        <dbReference type="EMBL" id="MEN5391559.1"/>
    </source>
</evidence>
<dbReference type="InterPro" id="IPR015025">
    <property type="entry name" value="PoNi_C"/>
</dbReference>
<feature type="domain" description="PoNi C-terminal" evidence="1">
    <location>
        <begin position="172"/>
        <end position="279"/>
    </location>
</feature>
<feature type="domain" description="PoNi N-terminal" evidence="2">
    <location>
        <begin position="5"/>
        <end position="124"/>
    </location>
</feature>
<dbReference type="InterPro" id="IPR028997">
    <property type="entry name" value="PA2201-like_N"/>
</dbReference>
<protein>
    <submittedName>
        <fullName evidence="3">PoNe immunity protein domain-containing protein</fullName>
    </submittedName>
</protein>
<dbReference type="InterPro" id="IPR028983">
    <property type="entry name" value="PA2201-like_C"/>
</dbReference>
<organism evidence="3 4">
    <name type="scientific">Stenotrophomonas hibiscicola</name>
    <dbReference type="NCBI Taxonomy" id="86189"/>
    <lineage>
        <taxon>Bacteria</taxon>
        <taxon>Pseudomonadati</taxon>
        <taxon>Pseudomonadota</taxon>
        <taxon>Gammaproteobacteria</taxon>
        <taxon>Lysobacterales</taxon>
        <taxon>Lysobacteraceae</taxon>
        <taxon>Stenotrophomonas</taxon>
        <taxon>Stenotrophomonas maltophilia group</taxon>
    </lineage>
</organism>
<dbReference type="Gene3D" id="1.20.1440.70">
    <property type="entry name" value="PA2201 N-terminal domain-like"/>
    <property type="match status" value="1"/>
</dbReference>
<dbReference type="EMBL" id="JBDJOF010000048">
    <property type="protein sequence ID" value="MEN5391559.1"/>
    <property type="molecule type" value="Genomic_DNA"/>
</dbReference>
<keyword evidence="4" id="KW-1185">Reference proteome</keyword>
<accession>A0ABV0CB11</accession>
<reference evidence="3 4" key="1">
    <citation type="submission" date="2024-04" db="EMBL/GenBank/DDBJ databases">
        <title>WGS of bacteria from Torrens River.</title>
        <authorList>
            <person name="Wyrsch E.R."/>
            <person name="Drigo B."/>
        </authorList>
    </citation>
    <scope>NUCLEOTIDE SEQUENCE [LARGE SCALE GENOMIC DNA]</scope>
    <source>
        <strain evidence="3 4">TWI153</strain>
    </source>
</reference>
<sequence>MNRRNLLLDVLPRWRALAKDPGVPRRMLRLPDWQADWNAGMALLARHARNGGDPAEEPLQGHAALEHAYGWEAVAQTGSNLLLKGIDRGFASTALQQMHADVAELWLEHARLLAIARNSLQQQGHDIALAAPLQPRTTQHYEYALQLLSLGVLLDAQDRLPALVEKVLCFDTDRVLDYLSAPALGLAEASDAIFHPRPFAELFAPLRDGEAFVPSLLTGYLQVHYRDFFLLSPQAQKRTRRLTGPHAWGYWALEVAALVVLYGGDDAALRTCPHYPSDLVDFARPQAGA</sequence>
<dbReference type="Pfam" id="PF20734">
    <property type="entry name" value="PA2201_N"/>
    <property type="match status" value="1"/>
</dbReference>
<name>A0ABV0CB11_9GAMM</name>
<evidence type="ECO:0000259" key="2">
    <source>
        <dbReference type="Pfam" id="PF20734"/>
    </source>
</evidence>
<dbReference type="RefSeq" id="WP_346470066.1">
    <property type="nucleotide sequence ID" value="NZ_JBDJOF010000048.1"/>
</dbReference>
<dbReference type="SUPFAM" id="SSF140486">
    <property type="entry name" value="PA2201 N-terminal domain-like"/>
    <property type="match status" value="1"/>
</dbReference>
<dbReference type="Proteomes" id="UP001400166">
    <property type="component" value="Unassembled WGS sequence"/>
</dbReference>
<gene>
    <name evidence="3" type="ORF">ABE587_17195</name>
</gene>
<evidence type="ECO:0000313" key="4">
    <source>
        <dbReference type="Proteomes" id="UP001400166"/>
    </source>
</evidence>
<dbReference type="SUPFAM" id="SSF140731">
    <property type="entry name" value="PA2201 C-terminal domain-like"/>
    <property type="match status" value="1"/>
</dbReference>
<dbReference type="InterPro" id="IPR048852">
    <property type="entry name" value="PoNi_N_2"/>
</dbReference>
<dbReference type="Pfam" id="PF08929">
    <property type="entry name" value="PoNi_C"/>
    <property type="match status" value="1"/>
</dbReference>
<comment type="caution">
    <text evidence="3">The sequence shown here is derived from an EMBL/GenBank/DDBJ whole genome shotgun (WGS) entry which is preliminary data.</text>
</comment>
<dbReference type="Gene3D" id="1.10.3920.10">
    <property type="entry name" value="PA2201 C-terminal domain-like"/>
    <property type="match status" value="1"/>
</dbReference>
<proteinExistence type="predicted"/>
<evidence type="ECO:0000259" key="1">
    <source>
        <dbReference type="Pfam" id="PF08929"/>
    </source>
</evidence>